<evidence type="ECO:0000313" key="3">
    <source>
        <dbReference type="Proteomes" id="UP001165143"/>
    </source>
</evidence>
<comment type="caution">
    <text evidence="2">The sequence shown here is derived from an EMBL/GenBank/DDBJ whole genome shotgun (WGS) entry which is preliminary data.</text>
</comment>
<dbReference type="RefSeq" id="WP_033253697.1">
    <property type="nucleotide sequence ID" value="NZ_BSRX01000040.1"/>
</dbReference>
<dbReference type="Proteomes" id="UP001165143">
    <property type="component" value="Unassembled WGS sequence"/>
</dbReference>
<dbReference type="AlphaFoldDB" id="A0A9W6PML1"/>
<sequence length="83" mass="8811">MSPPAAPLDGSALPGTPVHRDAAAHREARAVLLHRADRETVPAHSLAPEQLRGPCGPFPRADGRAAARALVARTLHPPRRRHG</sequence>
<protein>
    <submittedName>
        <fullName evidence="2">Uncharacterized protein</fullName>
    </submittedName>
</protein>
<gene>
    <name evidence="2" type="ORF">Kpho01_56340</name>
</gene>
<name>A0A9W6PML1_9ACTN</name>
<feature type="region of interest" description="Disordered" evidence="1">
    <location>
        <begin position="1"/>
        <end position="24"/>
    </location>
</feature>
<proteinExistence type="predicted"/>
<evidence type="ECO:0000313" key="2">
    <source>
        <dbReference type="EMBL" id="GLW57623.1"/>
    </source>
</evidence>
<reference evidence="2" key="1">
    <citation type="submission" date="2023-02" db="EMBL/GenBank/DDBJ databases">
        <title>Kitasatospora phosalacinea NBRC 14362.</title>
        <authorList>
            <person name="Ichikawa N."/>
            <person name="Sato H."/>
            <person name="Tonouchi N."/>
        </authorList>
    </citation>
    <scope>NUCLEOTIDE SEQUENCE</scope>
    <source>
        <strain evidence="2">NBRC 14362</strain>
    </source>
</reference>
<evidence type="ECO:0000256" key="1">
    <source>
        <dbReference type="SAM" id="MobiDB-lite"/>
    </source>
</evidence>
<dbReference type="EMBL" id="BSRX01000040">
    <property type="protein sequence ID" value="GLW57623.1"/>
    <property type="molecule type" value="Genomic_DNA"/>
</dbReference>
<accession>A0A9W6PML1</accession>
<organism evidence="2 3">
    <name type="scientific">Kitasatospora phosalacinea</name>
    <dbReference type="NCBI Taxonomy" id="2065"/>
    <lineage>
        <taxon>Bacteria</taxon>
        <taxon>Bacillati</taxon>
        <taxon>Actinomycetota</taxon>
        <taxon>Actinomycetes</taxon>
        <taxon>Kitasatosporales</taxon>
        <taxon>Streptomycetaceae</taxon>
        <taxon>Kitasatospora</taxon>
    </lineage>
</organism>